<protein>
    <submittedName>
        <fullName evidence="1">SRPBCC family protein</fullName>
    </submittedName>
</protein>
<gene>
    <name evidence="1" type="ORF">ACFQDO_06520</name>
</gene>
<dbReference type="Gene3D" id="3.30.530.20">
    <property type="match status" value="1"/>
</dbReference>
<dbReference type="EMBL" id="JBHSRD010000003">
    <property type="protein sequence ID" value="MFC6006783.1"/>
    <property type="molecule type" value="Genomic_DNA"/>
</dbReference>
<sequence>MPEFALTVDVDAPLEDVWKLLYDPTRFPEWFFGMQTVRTGDGAGDDFTYWLADYPDFPMPQRLRTDHADRRVTISCLVSFLEFSWQLEELPTERTRVALEVTIPEQEAHRLEDQRGYAERSMSRLAAVAEAQSTAGGSAPSR</sequence>
<dbReference type="SUPFAM" id="SSF55961">
    <property type="entry name" value="Bet v1-like"/>
    <property type="match status" value="1"/>
</dbReference>
<comment type="caution">
    <text evidence="1">The sequence shown here is derived from an EMBL/GenBank/DDBJ whole genome shotgun (WGS) entry which is preliminary data.</text>
</comment>
<reference evidence="2" key="1">
    <citation type="journal article" date="2019" name="Int. J. Syst. Evol. Microbiol.">
        <title>The Global Catalogue of Microorganisms (GCM) 10K type strain sequencing project: providing services to taxonomists for standard genome sequencing and annotation.</title>
        <authorList>
            <consortium name="The Broad Institute Genomics Platform"/>
            <consortium name="The Broad Institute Genome Sequencing Center for Infectious Disease"/>
            <person name="Wu L."/>
            <person name="Ma J."/>
        </authorList>
    </citation>
    <scope>NUCLEOTIDE SEQUENCE [LARGE SCALE GENOMIC DNA]</scope>
    <source>
        <strain evidence="2">KACC 14249</strain>
    </source>
</reference>
<evidence type="ECO:0000313" key="1">
    <source>
        <dbReference type="EMBL" id="MFC6006783.1"/>
    </source>
</evidence>
<dbReference type="Pfam" id="PF10604">
    <property type="entry name" value="Polyketide_cyc2"/>
    <property type="match status" value="1"/>
</dbReference>
<name>A0ABW1JDT9_9ACTN</name>
<proteinExistence type="predicted"/>
<dbReference type="InterPro" id="IPR019587">
    <property type="entry name" value="Polyketide_cyclase/dehydratase"/>
</dbReference>
<dbReference type="Proteomes" id="UP001596189">
    <property type="component" value="Unassembled WGS sequence"/>
</dbReference>
<dbReference type="RefSeq" id="WP_345718257.1">
    <property type="nucleotide sequence ID" value="NZ_BAABFP010000008.1"/>
</dbReference>
<keyword evidence="2" id="KW-1185">Reference proteome</keyword>
<dbReference type="CDD" id="cd07812">
    <property type="entry name" value="SRPBCC"/>
    <property type="match status" value="1"/>
</dbReference>
<dbReference type="InterPro" id="IPR023393">
    <property type="entry name" value="START-like_dom_sf"/>
</dbReference>
<evidence type="ECO:0000313" key="2">
    <source>
        <dbReference type="Proteomes" id="UP001596189"/>
    </source>
</evidence>
<accession>A0ABW1JDT9</accession>
<organism evidence="1 2">
    <name type="scientific">Angustibacter luteus</name>
    <dbReference type="NCBI Taxonomy" id="658456"/>
    <lineage>
        <taxon>Bacteria</taxon>
        <taxon>Bacillati</taxon>
        <taxon>Actinomycetota</taxon>
        <taxon>Actinomycetes</taxon>
        <taxon>Kineosporiales</taxon>
        <taxon>Kineosporiaceae</taxon>
    </lineage>
</organism>